<dbReference type="eggNOG" id="COG4995">
    <property type="taxonomic scope" value="Bacteria"/>
</dbReference>
<proteinExistence type="predicted"/>
<dbReference type="Proteomes" id="UP000027064">
    <property type="component" value="Unassembled WGS sequence"/>
</dbReference>
<dbReference type="STRING" id="1492738.FEM21_01780"/>
<evidence type="ECO:0000313" key="3">
    <source>
        <dbReference type="Proteomes" id="UP000027064"/>
    </source>
</evidence>
<accession>A0A066X174</accession>
<dbReference type="InterPro" id="IPR024983">
    <property type="entry name" value="CHAT_dom"/>
</dbReference>
<feature type="domain" description="CHAT" evidence="1">
    <location>
        <begin position="43"/>
        <end position="93"/>
    </location>
</feature>
<dbReference type="Pfam" id="PF12770">
    <property type="entry name" value="CHAT"/>
    <property type="match status" value="1"/>
</dbReference>
<comment type="caution">
    <text evidence="2">The sequence shown here is derived from an EMBL/GenBank/DDBJ whole genome shotgun (WGS) entry which is preliminary data.</text>
</comment>
<evidence type="ECO:0000313" key="2">
    <source>
        <dbReference type="EMBL" id="KDN56675.1"/>
    </source>
</evidence>
<dbReference type="RefSeq" id="WP_236353480.1">
    <property type="nucleotide sequence ID" value="NZ_JNCA01000001.1"/>
</dbReference>
<dbReference type="AlphaFoldDB" id="A0A066X174"/>
<name>A0A066X174_9FLAO</name>
<reference evidence="2 3" key="1">
    <citation type="submission" date="2014-05" db="EMBL/GenBank/DDBJ databases">
        <title>Genome Sequence of Flavobacterium sp. EM1321.</title>
        <authorList>
            <person name="Shin S.-K."/>
            <person name="Yi H."/>
        </authorList>
    </citation>
    <scope>NUCLEOTIDE SEQUENCE [LARGE SCALE GENOMIC DNA]</scope>
    <source>
        <strain evidence="2 3">EM1321</strain>
    </source>
</reference>
<evidence type="ECO:0000259" key="1">
    <source>
        <dbReference type="Pfam" id="PF12770"/>
    </source>
</evidence>
<sequence>MICNTPIISYISYFHDANSISENISQFKKVAFSSYKVLQLPINSNYKNLIIIPDGILNFLPFEALITQESNTTNFAKMHYLLNDYNIGYHFSSFRKYCLYIDLF</sequence>
<organism evidence="2 3">
    <name type="scientific">Flavobacterium seoulense</name>
    <dbReference type="NCBI Taxonomy" id="1492738"/>
    <lineage>
        <taxon>Bacteria</taxon>
        <taxon>Pseudomonadati</taxon>
        <taxon>Bacteroidota</taxon>
        <taxon>Flavobacteriia</taxon>
        <taxon>Flavobacteriales</taxon>
        <taxon>Flavobacteriaceae</taxon>
        <taxon>Flavobacterium</taxon>
    </lineage>
</organism>
<protein>
    <recommendedName>
        <fullName evidence="1">CHAT domain-containing protein</fullName>
    </recommendedName>
</protein>
<keyword evidence="3" id="KW-1185">Reference proteome</keyword>
<dbReference type="EMBL" id="JNCA01000001">
    <property type="protein sequence ID" value="KDN56675.1"/>
    <property type="molecule type" value="Genomic_DNA"/>
</dbReference>
<gene>
    <name evidence="2" type="ORF">FEM21_01780</name>
</gene>